<organism evidence="7 8">
    <name type="scientific">Candidatus Doudnabacteria bacterium Gr01-1014_77</name>
    <dbReference type="NCBI Taxonomy" id="2017133"/>
    <lineage>
        <taxon>Bacteria</taxon>
        <taxon>Candidatus Doudnaibacteriota</taxon>
    </lineage>
</organism>
<feature type="transmembrane region" description="Helical" evidence="6">
    <location>
        <begin position="168"/>
        <end position="188"/>
    </location>
</feature>
<feature type="transmembrane region" description="Helical" evidence="6">
    <location>
        <begin position="139"/>
        <end position="162"/>
    </location>
</feature>
<dbReference type="Pfam" id="PF01943">
    <property type="entry name" value="Polysacc_synt"/>
    <property type="match status" value="1"/>
</dbReference>
<dbReference type="InterPro" id="IPR002797">
    <property type="entry name" value="Polysacc_synth"/>
</dbReference>
<evidence type="ECO:0000313" key="7">
    <source>
        <dbReference type="EMBL" id="TSC65448.1"/>
    </source>
</evidence>
<sequence length="477" mass="53220">MSKVSRNILSLVFSRVLAAALVFVGYASMFRYLGTYSSGQYQFVLSYVLLFSVVVDFGIQQLVIKKVSENREEGKKYLGHFFAVEFVLALGIWIVLSSIAIIAGYDQLVRNGIFVAGFGMFLNALTIPHKSILSAHEDMHHIAIINFFDSVINVAVIFSAIFLGKSVVFLSLVQVFNGLMHVLAYEYLIRRYVPRPELFNFLKSLDFSLIKKMMTAALPFGMLVGFSVVYNKIDIIILTHFRGYAETGLYTAAYKFVDLLAFVPAVVSSSLYPFISARLASEDKETISSSLQKYTRMMLALAIPLMVGGVILAKKLIVVVGGSDFFGGYVALQILVLASGILFIYAAVNSVMVNQLTKIAVKVTFINIFLNVLGNIIFIPIYGLKAAAVMTVVSELTQASLYFYFVRKKIVSFKFFRYIWQPLFSALIMGGILWPLRHSSLGITLPIGFIVYFIVLSASGFVKKEDFLFISNLRSIR</sequence>
<accession>A0A554JAR0</accession>
<feature type="transmembrane region" description="Helical" evidence="6">
    <location>
        <begin position="108"/>
        <end position="127"/>
    </location>
</feature>
<gene>
    <name evidence="7" type="ORF">G01um101477_475</name>
</gene>
<protein>
    <submittedName>
        <fullName evidence="7">Polysaccharide biosynthesis protein</fullName>
    </submittedName>
</protein>
<comment type="subcellular location">
    <subcellularLocation>
        <location evidence="1">Cell membrane</location>
        <topology evidence="1">Multi-pass membrane protein</topology>
    </subcellularLocation>
</comment>
<dbReference type="CDD" id="cd13128">
    <property type="entry name" value="MATE_Wzx_like"/>
    <property type="match status" value="1"/>
</dbReference>
<feature type="transmembrane region" description="Helical" evidence="6">
    <location>
        <begin position="209"/>
        <end position="233"/>
    </location>
</feature>
<dbReference type="InterPro" id="IPR050833">
    <property type="entry name" value="Poly_Biosynth_Transport"/>
</dbReference>
<dbReference type="Proteomes" id="UP000319613">
    <property type="component" value="Unassembled WGS sequence"/>
</dbReference>
<feature type="transmembrane region" description="Helical" evidence="6">
    <location>
        <begin position="325"/>
        <end position="347"/>
    </location>
</feature>
<reference evidence="7 8" key="1">
    <citation type="submission" date="2017-07" db="EMBL/GenBank/DDBJ databases">
        <title>Mechanisms for carbon and nitrogen cycling indicate functional differentiation within the Candidate Phyla Radiation.</title>
        <authorList>
            <person name="Danczak R.E."/>
            <person name="Johnston M.D."/>
            <person name="Kenah C."/>
            <person name="Slattery M."/>
            <person name="Wrighton K.C."/>
            <person name="Wilkins M.J."/>
        </authorList>
    </citation>
    <scope>NUCLEOTIDE SEQUENCE [LARGE SCALE GENOMIC DNA]</scope>
    <source>
        <strain evidence="7">Gr01-1014_77</strain>
    </source>
</reference>
<comment type="caution">
    <text evidence="7">The sequence shown here is derived from an EMBL/GenBank/DDBJ whole genome shotgun (WGS) entry which is preliminary data.</text>
</comment>
<name>A0A554JAR0_9BACT</name>
<dbReference type="PANTHER" id="PTHR30250">
    <property type="entry name" value="PST FAMILY PREDICTED COLANIC ACID TRANSPORTER"/>
    <property type="match status" value="1"/>
</dbReference>
<evidence type="ECO:0000256" key="2">
    <source>
        <dbReference type="ARBA" id="ARBA00022475"/>
    </source>
</evidence>
<evidence type="ECO:0000256" key="1">
    <source>
        <dbReference type="ARBA" id="ARBA00004651"/>
    </source>
</evidence>
<keyword evidence="5 6" id="KW-0472">Membrane</keyword>
<keyword evidence="2" id="KW-1003">Cell membrane</keyword>
<feature type="transmembrane region" description="Helical" evidence="6">
    <location>
        <begin position="39"/>
        <end position="59"/>
    </location>
</feature>
<dbReference type="GO" id="GO:0005886">
    <property type="term" value="C:plasma membrane"/>
    <property type="evidence" value="ECO:0007669"/>
    <property type="project" value="UniProtKB-SubCell"/>
</dbReference>
<feature type="transmembrane region" description="Helical" evidence="6">
    <location>
        <begin position="359"/>
        <end position="381"/>
    </location>
</feature>
<evidence type="ECO:0000313" key="8">
    <source>
        <dbReference type="Proteomes" id="UP000319613"/>
    </source>
</evidence>
<dbReference type="EMBL" id="VMFF01000045">
    <property type="protein sequence ID" value="TSC65448.1"/>
    <property type="molecule type" value="Genomic_DNA"/>
</dbReference>
<feature type="transmembrane region" description="Helical" evidence="6">
    <location>
        <begin position="296"/>
        <end position="313"/>
    </location>
</feature>
<feature type="transmembrane region" description="Helical" evidence="6">
    <location>
        <begin position="442"/>
        <end position="462"/>
    </location>
</feature>
<evidence type="ECO:0000256" key="6">
    <source>
        <dbReference type="SAM" id="Phobius"/>
    </source>
</evidence>
<feature type="transmembrane region" description="Helical" evidence="6">
    <location>
        <begin position="80"/>
        <end position="102"/>
    </location>
</feature>
<evidence type="ECO:0000256" key="3">
    <source>
        <dbReference type="ARBA" id="ARBA00022692"/>
    </source>
</evidence>
<keyword evidence="3 6" id="KW-0812">Transmembrane</keyword>
<evidence type="ECO:0000256" key="4">
    <source>
        <dbReference type="ARBA" id="ARBA00022989"/>
    </source>
</evidence>
<feature type="transmembrane region" description="Helical" evidence="6">
    <location>
        <begin position="418"/>
        <end position="436"/>
    </location>
</feature>
<keyword evidence="4 6" id="KW-1133">Transmembrane helix</keyword>
<feature type="transmembrane region" description="Helical" evidence="6">
    <location>
        <begin position="253"/>
        <end position="275"/>
    </location>
</feature>
<feature type="transmembrane region" description="Helical" evidence="6">
    <location>
        <begin position="387"/>
        <end position="406"/>
    </location>
</feature>
<proteinExistence type="predicted"/>
<evidence type="ECO:0000256" key="5">
    <source>
        <dbReference type="ARBA" id="ARBA00023136"/>
    </source>
</evidence>
<feature type="transmembrane region" description="Helical" evidence="6">
    <location>
        <begin position="12"/>
        <end position="33"/>
    </location>
</feature>
<dbReference type="AlphaFoldDB" id="A0A554JAR0"/>
<dbReference type="PANTHER" id="PTHR30250:SF11">
    <property type="entry name" value="O-ANTIGEN TRANSPORTER-RELATED"/>
    <property type="match status" value="1"/>
</dbReference>